<name>A0A8E2AM87_9APHY</name>
<dbReference type="Proteomes" id="UP000250043">
    <property type="component" value="Unassembled WGS sequence"/>
</dbReference>
<reference evidence="1 2" key="1">
    <citation type="submission" date="2016-07" db="EMBL/GenBank/DDBJ databases">
        <title>Draft genome of the white-rot fungus Obba rivulosa 3A-2.</title>
        <authorList>
            <consortium name="DOE Joint Genome Institute"/>
            <person name="Miettinen O."/>
            <person name="Riley R."/>
            <person name="Acob R."/>
            <person name="Barry K."/>
            <person name="Cullen D."/>
            <person name="De Vries R."/>
            <person name="Hainaut M."/>
            <person name="Hatakka A."/>
            <person name="Henrissat B."/>
            <person name="Hilden K."/>
            <person name="Kuo R."/>
            <person name="Labutti K."/>
            <person name="Lipzen A."/>
            <person name="Makela M.R."/>
            <person name="Sandor L."/>
            <person name="Spatafora J.W."/>
            <person name="Grigoriev I.V."/>
            <person name="Hibbett D.S."/>
        </authorList>
    </citation>
    <scope>NUCLEOTIDE SEQUENCE [LARGE SCALE GENOMIC DNA]</scope>
    <source>
        <strain evidence="1 2">3A-2</strain>
    </source>
</reference>
<sequence length="103" mass="11839">MSLFGLICFWNMQREASAFSRLISFYVPAHIVSERRALHLLSADSRWLSTATCRLRSQMTWIRHAVIAPFELRRHSGASGGMSLPYVSIVRKSQCRWRVAITV</sequence>
<gene>
    <name evidence="1" type="ORF">OBBRIDRAFT_173333</name>
</gene>
<proteinExistence type="predicted"/>
<keyword evidence="2" id="KW-1185">Reference proteome</keyword>
<organism evidence="1 2">
    <name type="scientific">Obba rivulosa</name>
    <dbReference type="NCBI Taxonomy" id="1052685"/>
    <lineage>
        <taxon>Eukaryota</taxon>
        <taxon>Fungi</taxon>
        <taxon>Dikarya</taxon>
        <taxon>Basidiomycota</taxon>
        <taxon>Agaricomycotina</taxon>
        <taxon>Agaricomycetes</taxon>
        <taxon>Polyporales</taxon>
        <taxon>Gelatoporiaceae</taxon>
        <taxon>Obba</taxon>
    </lineage>
</organism>
<protein>
    <submittedName>
        <fullName evidence="1">Uncharacterized protein</fullName>
    </submittedName>
</protein>
<evidence type="ECO:0000313" key="1">
    <source>
        <dbReference type="EMBL" id="OCH87241.1"/>
    </source>
</evidence>
<dbReference type="AlphaFoldDB" id="A0A8E2AM87"/>
<evidence type="ECO:0000313" key="2">
    <source>
        <dbReference type="Proteomes" id="UP000250043"/>
    </source>
</evidence>
<accession>A0A8E2AM87</accession>
<dbReference type="EMBL" id="KV722493">
    <property type="protein sequence ID" value="OCH87241.1"/>
    <property type="molecule type" value="Genomic_DNA"/>
</dbReference>